<dbReference type="Proteomes" id="UP000193588">
    <property type="component" value="Unassembled WGS sequence"/>
</dbReference>
<protein>
    <submittedName>
        <fullName evidence="1">Uncharacterized protein</fullName>
    </submittedName>
</protein>
<sequence>MDEENYIRKITDETMLLPLILQAAEIWPEYLTKLGEVAQFIFDYNIQQLLILEDSTLQNRDQLDYYLQREFFNLEKIGRVQLTQQFIIMGADVHNLDISAHFQLTIWIMYCCQKSSMTF</sequence>
<dbReference type="AlphaFoldDB" id="A0A1X4JLP0"/>
<reference evidence="1 2" key="1">
    <citation type="submission" date="2017-04" db="EMBL/GenBank/DDBJ databases">
        <title>The genome sequence of Weissella cibaria isolated from wild Drosophila.</title>
        <authorList>
            <person name="Ricks N.J."/>
            <person name="Carroll C."/>
            <person name="Walters A."/>
            <person name="Newell P.D."/>
            <person name="Chaston J.M."/>
        </authorList>
    </citation>
    <scope>NUCLEOTIDE SEQUENCE [LARGE SCALE GENOMIC DNA]</scope>
    <source>
        <strain evidence="1 2">DmW_103</strain>
    </source>
</reference>
<accession>A0A1X4JLP0</accession>
<gene>
    <name evidence="1" type="ORF">B9D04_03965</name>
</gene>
<organism evidence="1 2">
    <name type="scientific">Weissella cibaria</name>
    <dbReference type="NCBI Taxonomy" id="137591"/>
    <lineage>
        <taxon>Bacteria</taxon>
        <taxon>Bacillati</taxon>
        <taxon>Bacillota</taxon>
        <taxon>Bacilli</taxon>
        <taxon>Lactobacillales</taxon>
        <taxon>Lactobacillaceae</taxon>
        <taxon>Weissella</taxon>
    </lineage>
</organism>
<name>A0A1X4JLP0_9LACO</name>
<dbReference type="RefSeq" id="WP_085638065.1">
    <property type="nucleotide sequence ID" value="NZ_NDXJ01000005.1"/>
</dbReference>
<comment type="caution">
    <text evidence="1">The sequence shown here is derived from an EMBL/GenBank/DDBJ whole genome shotgun (WGS) entry which is preliminary data.</text>
</comment>
<dbReference type="EMBL" id="NDXJ01000005">
    <property type="protein sequence ID" value="OSP89687.1"/>
    <property type="molecule type" value="Genomic_DNA"/>
</dbReference>
<evidence type="ECO:0000313" key="2">
    <source>
        <dbReference type="Proteomes" id="UP000193588"/>
    </source>
</evidence>
<evidence type="ECO:0000313" key="1">
    <source>
        <dbReference type="EMBL" id="OSP89687.1"/>
    </source>
</evidence>
<proteinExistence type="predicted"/>